<name>A0A093VLL0_TALMA</name>
<organism evidence="4">
    <name type="scientific">Talaromyces marneffei PM1</name>
    <dbReference type="NCBI Taxonomy" id="1077442"/>
    <lineage>
        <taxon>Eukaryota</taxon>
        <taxon>Fungi</taxon>
        <taxon>Dikarya</taxon>
        <taxon>Ascomycota</taxon>
        <taxon>Pezizomycotina</taxon>
        <taxon>Eurotiomycetes</taxon>
        <taxon>Eurotiomycetidae</taxon>
        <taxon>Eurotiales</taxon>
        <taxon>Trichocomaceae</taxon>
        <taxon>Talaromyces</taxon>
        <taxon>Talaromyces sect. Talaromyces</taxon>
    </lineage>
</organism>
<reference evidence="4" key="1">
    <citation type="journal article" date="2014" name="PLoS Genet.">
        <title>Signature Gene Expression Reveals Novel Clues to the Molecular Mechanisms of Dimorphic Transition in Penicillium marneffei.</title>
        <authorList>
            <person name="Yang E."/>
            <person name="Wang G."/>
            <person name="Cai J."/>
            <person name="Woo P.C."/>
            <person name="Lau S.K."/>
            <person name="Yuen K.-Y."/>
            <person name="Chow W.-N."/>
            <person name="Lin X."/>
        </authorList>
    </citation>
    <scope>NUCLEOTIDE SEQUENCE [LARGE SCALE GENOMIC DNA]</scope>
    <source>
        <strain evidence="4">PM1</strain>
    </source>
</reference>
<dbReference type="PANTHER" id="PTHR43329">
    <property type="entry name" value="EPOXIDE HYDROLASE"/>
    <property type="match status" value="1"/>
</dbReference>
<dbReference type="EMBL" id="JPOX01000001">
    <property type="protein sequence ID" value="KFX53442.1"/>
    <property type="molecule type" value="Genomic_DNA"/>
</dbReference>
<dbReference type="eggNOG" id="KOG4178">
    <property type="taxonomic scope" value="Eukaryota"/>
</dbReference>
<dbReference type="InterPro" id="IPR000639">
    <property type="entry name" value="Epox_hydrolase-like"/>
</dbReference>
<evidence type="ECO:0000313" key="4">
    <source>
        <dbReference type="EMBL" id="KFX53442.1"/>
    </source>
</evidence>
<feature type="domain" description="AB hydrolase-1" evidence="3">
    <location>
        <begin position="27"/>
        <end position="158"/>
    </location>
</feature>
<dbReference type="GO" id="GO:0016787">
    <property type="term" value="F:hydrolase activity"/>
    <property type="evidence" value="ECO:0007669"/>
    <property type="project" value="UniProtKB-KW"/>
</dbReference>
<comment type="caution">
    <text evidence="4">The sequence shown here is derived from an EMBL/GenBank/DDBJ whole genome shotgun (WGS) entry which is preliminary data.</text>
</comment>
<evidence type="ECO:0000259" key="3">
    <source>
        <dbReference type="Pfam" id="PF00561"/>
    </source>
</evidence>
<dbReference type="Pfam" id="PF00561">
    <property type="entry name" value="Abhydrolase_1"/>
    <property type="match status" value="1"/>
</dbReference>
<dbReference type="InterPro" id="IPR000073">
    <property type="entry name" value="AB_hydrolase_1"/>
</dbReference>
<protein>
    <submittedName>
        <fullName evidence="4">Fluoroacetate dehalogenase</fullName>
    </submittedName>
</protein>
<sequence length="299" mass="33494">MFNKFSPFDIPVEPDVTIHGVHGGSGPALLLLHGFPQTHHIWHRVADELAKSYYVVAIDLRGYGRSSKPDGGEGHVRYGKKAMAKDAVGVMNELLQRRGDGEDSFYVCAHDRGARVTHRLCVDYPHLVKKAILLDICPTLAMYTQTTQAFAQAYFHWFFLIQQSPLPEISISTNAQVWVEIFMGGRYAGLAPFSEECLAEYKANLADYETVHAMCEDYRASATIDIKEAEEDIAAGTKVQCPVRVLWGKYGVVGENFNVLEEWRKVSTQSVDGKAIESGHYIPEERPEEVIANVLEFLK</sequence>
<accession>A0A093VLL0</accession>
<dbReference type="PRINTS" id="PR00412">
    <property type="entry name" value="EPOXHYDRLASE"/>
</dbReference>
<proteinExistence type="inferred from homology"/>
<gene>
    <name evidence="4" type="ORF">GQ26_0012520</name>
</gene>
<dbReference type="SUPFAM" id="SSF53474">
    <property type="entry name" value="alpha/beta-Hydrolases"/>
    <property type="match status" value="1"/>
</dbReference>
<evidence type="ECO:0000256" key="1">
    <source>
        <dbReference type="ARBA" id="ARBA00022801"/>
    </source>
</evidence>
<dbReference type="AlphaFoldDB" id="A0A093VLL0"/>
<comment type="similarity">
    <text evidence="2">Belongs to the AB hydrolase superfamily. Epoxide hydrolase family.</text>
</comment>
<keyword evidence="1" id="KW-0378">Hydrolase</keyword>
<dbReference type="InterPro" id="IPR029058">
    <property type="entry name" value="AB_hydrolase_fold"/>
</dbReference>
<dbReference type="HOGENOM" id="CLU_020336_7_1_1"/>
<evidence type="ECO:0000256" key="2">
    <source>
        <dbReference type="ARBA" id="ARBA00038334"/>
    </source>
</evidence>
<dbReference type="Gene3D" id="3.40.50.1820">
    <property type="entry name" value="alpha/beta hydrolase"/>
    <property type="match status" value="1"/>
</dbReference>